<gene>
    <name evidence="2" type="ORF">CTEN210_10074</name>
</gene>
<proteinExistence type="predicted"/>
<dbReference type="Proteomes" id="UP001054902">
    <property type="component" value="Unassembled WGS sequence"/>
</dbReference>
<sequence>MASDLMETDQEINYYIVKENIERNMYEVVGRYNSDLEQALQHLRLFGSTERNGRGRLERDTSTPERLSYIGRAIIPVANMKALHPFSLQESTPIKSHFRSDPISKALECCYWSNEDKLNHMMQVAEKEHQIIMSARKISSTTESQSNIVYDREAFYNFSKQFARSLGQQEDNNADHEHQPKRRRSSLLNGLTGELQNKVCLEASDSSSSAGGKISAEQFLNSRAKNEKHSTKHTTSSIVNQEEANTFSPSKVFIENMDEIGKNQDGKGNGS</sequence>
<name>A0AAD3H874_9STRA</name>
<protein>
    <submittedName>
        <fullName evidence="2">Uncharacterized protein</fullName>
    </submittedName>
</protein>
<evidence type="ECO:0000256" key="1">
    <source>
        <dbReference type="SAM" id="MobiDB-lite"/>
    </source>
</evidence>
<organism evidence="2 3">
    <name type="scientific">Chaetoceros tenuissimus</name>
    <dbReference type="NCBI Taxonomy" id="426638"/>
    <lineage>
        <taxon>Eukaryota</taxon>
        <taxon>Sar</taxon>
        <taxon>Stramenopiles</taxon>
        <taxon>Ochrophyta</taxon>
        <taxon>Bacillariophyta</taxon>
        <taxon>Coscinodiscophyceae</taxon>
        <taxon>Chaetocerotophycidae</taxon>
        <taxon>Chaetocerotales</taxon>
        <taxon>Chaetocerotaceae</taxon>
        <taxon>Chaetoceros</taxon>
    </lineage>
</organism>
<accession>A0AAD3H874</accession>
<reference evidence="2 3" key="1">
    <citation type="journal article" date="2021" name="Sci. Rep.">
        <title>The genome of the diatom Chaetoceros tenuissimus carries an ancient integrated fragment of an extant virus.</title>
        <authorList>
            <person name="Hongo Y."/>
            <person name="Kimura K."/>
            <person name="Takaki Y."/>
            <person name="Yoshida Y."/>
            <person name="Baba S."/>
            <person name="Kobayashi G."/>
            <person name="Nagasaki K."/>
            <person name="Hano T."/>
            <person name="Tomaru Y."/>
        </authorList>
    </citation>
    <scope>NUCLEOTIDE SEQUENCE [LARGE SCALE GENOMIC DNA]</scope>
    <source>
        <strain evidence="2 3">NIES-3715</strain>
    </source>
</reference>
<dbReference type="AlphaFoldDB" id="A0AAD3H874"/>
<comment type="caution">
    <text evidence="2">The sequence shown here is derived from an EMBL/GenBank/DDBJ whole genome shotgun (WGS) entry which is preliminary data.</text>
</comment>
<dbReference type="EMBL" id="BLLK01000047">
    <property type="protein sequence ID" value="GFH53598.1"/>
    <property type="molecule type" value="Genomic_DNA"/>
</dbReference>
<feature type="compositionally biased region" description="Polar residues" evidence="1">
    <location>
        <begin position="233"/>
        <end position="244"/>
    </location>
</feature>
<feature type="region of interest" description="Disordered" evidence="1">
    <location>
        <begin position="223"/>
        <end position="244"/>
    </location>
</feature>
<keyword evidence="3" id="KW-1185">Reference proteome</keyword>
<evidence type="ECO:0000313" key="3">
    <source>
        <dbReference type="Proteomes" id="UP001054902"/>
    </source>
</evidence>
<evidence type="ECO:0000313" key="2">
    <source>
        <dbReference type="EMBL" id="GFH53598.1"/>
    </source>
</evidence>